<dbReference type="KEGG" id="meso:BSQ44_08225"/>
<reference evidence="2" key="1">
    <citation type="submission" date="2016-11" db="EMBL/GenBank/DDBJ databases">
        <title>Mesorhizobium oceanicum sp. nov., isolated from deep seawater in South China Sea.</title>
        <authorList>
            <person name="Fu G.-Y."/>
        </authorList>
    </citation>
    <scope>NUCLEOTIDE SEQUENCE [LARGE SCALE GENOMIC DNA]</scope>
    <source>
        <strain evidence="2">B7</strain>
    </source>
</reference>
<evidence type="ECO:0000313" key="2">
    <source>
        <dbReference type="Proteomes" id="UP000182840"/>
    </source>
</evidence>
<dbReference type="EMBL" id="CP018171">
    <property type="protein sequence ID" value="APH71356.1"/>
    <property type="molecule type" value="Genomic_DNA"/>
</dbReference>
<dbReference type="OrthoDB" id="7360668at2"/>
<dbReference type="AlphaFoldDB" id="A0A1L3SPL8"/>
<dbReference type="Pfam" id="PF07369">
    <property type="entry name" value="DUF1488"/>
    <property type="match status" value="1"/>
</dbReference>
<dbReference type="InterPro" id="IPR009962">
    <property type="entry name" value="DUF1488"/>
</dbReference>
<name>A0A1L3SPL8_9HYPH</name>
<keyword evidence="2" id="KW-1185">Reference proteome</keyword>
<dbReference type="InterPro" id="IPR036692">
    <property type="entry name" value="Shew3726-like_sf"/>
</dbReference>
<organism evidence="1 2">
    <name type="scientific">Aquibium oceanicum</name>
    <dbReference type="NCBI Taxonomy" id="1670800"/>
    <lineage>
        <taxon>Bacteria</taxon>
        <taxon>Pseudomonadati</taxon>
        <taxon>Pseudomonadota</taxon>
        <taxon>Alphaproteobacteria</taxon>
        <taxon>Hyphomicrobiales</taxon>
        <taxon>Phyllobacteriaceae</taxon>
        <taxon>Aquibium</taxon>
    </lineage>
</organism>
<evidence type="ECO:0008006" key="3">
    <source>
        <dbReference type="Google" id="ProtNLM"/>
    </source>
</evidence>
<dbReference type="RefSeq" id="WP_072602923.1">
    <property type="nucleotide sequence ID" value="NZ_CP018171.1"/>
</dbReference>
<sequence length="86" mass="9506">MTLDFPNRSRSYDDARHAVRFIGHDGMFEVVFFVEANALARSGSGMPSEADCLTAFDAARSSIHDMARKAYSGRRGTYVLTVTGLR</sequence>
<gene>
    <name evidence="1" type="ORF">BSQ44_08225</name>
</gene>
<evidence type="ECO:0000313" key="1">
    <source>
        <dbReference type="EMBL" id="APH71356.1"/>
    </source>
</evidence>
<proteinExistence type="predicted"/>
<accession>A0A1L3SPL8</accession>
<dbReference type="SUPFAM" id="SSF160272">
    <property type="entry name" value="Shew3726-like"/>
    <property type="match status" value="1"/>
</dbReference>
<protein>
    <recommendedName>
        <fullName evidence="3">DUF1488 domain-containing protein</fullName>
    </recommendedName>
</protein>
<dbReference type="Proteomes" id="UP000182840">
    <property type="component" value="Chromosome"/>
</dbReference>